<keyword evidence="4" id="KW-1185">Reference proteome</keyword>
<dbReference type="PANTHER" id="PTHR34706">
    <property type="entry name" value="SLR1338 PROTEIN"/>
    <property type="match status" value="1"/>
</dbReference>
<accession>A0ABR3Q389</accession>
<proteinExistence type="predicted"/>
<dbReference type="GeneID" id="95987069"/>
<name>A0ABR3Q389_9TREE</name>
<evidence type="ECO:0000313" key="3">
    <source>
        <dbReference type="EMBL" id="KAL1409196.1"/>
    </source>
</evidence>
<evidence type="ECO:0000256" key="1">
    <source>
        <dbReference type="SAM" id="MobiDB-lite"/>
    </source>
</evidence>
<dbReference type="InterPro" id="IPR036465">
    <property type="entry name" value="vWFA_dom_sf"/>
</dbReference>
<dbReference type="RefSeq" id="XP_069209140.1">
    <property type="nucleotide sequence ID" value="XM_069354498.1"/>
</dbReference>
<comment type="caution">
    <text evidence="3">The sequence shown here is derived from an EMBL/GenBank/DDBJ whole genome shotgun (WGS) entry which is preliminary data.</text>
</comment>
<sequence length="431" mass="46727">MGIAAAMLIAGIAYVVIKKATKNSNKPQQIAAPPAGAYGGGYGGYGGGGYAGRDAQPQYNQPQQYGQQPPYGAPGGYGGAPGYDQYGQQQQYGQQYGQQQYGQQGYGQQGYGHDQQRAGMGTALGGAALGVGAAYGISQLMSGPTPQGGPDFNRVMQVLMQCIQEQRIGAFYRDQRQVEAVAHRIVNTGAAQRLASAWQLPPPIAIDLIKMALFDTVILVDDSGSMRFEQKGARIEDLIQIMAKVAGASSLFDDDGIQVRFLNSQLQGNHITTEEAAVNLIQQVKFDGRTPLGTALDQKILQPLVLGPARAGQLRKPFHIVIITDGEPNGEPRETLRNVIVRANRELRNTQYGPDALSIQLAQVGNDMSALKFLSSLDDDREVGQLIDQTMDFDYERDQMRQKTGQDLTPQMWLMKLLLGAIDHGYDSKDE</sequence>
<dbReference type="EMBL" id="JBBXJM010000004">
    <property type="protein sequence ID" value="KAL1409196.1"/>
    <property type="molecule type" value="Genomic_DNA"/>
</dbReference>
<dbReference type="PANTHER" id="PTHR34706:SF2">
    <property type="entry name" value="RFEF"/>
    <property type="match status" value="1"/>
</dbReference>
<dbReference type="SUPFAM" id="SSF53300">
    <property type="entry name" value="vWA-like"/>
    <property type="match status" value="1"/>
</dbReference>
<feature type="compositionally biased region" description="Low complexity" evidence="1">
    <location>
        <begin position="56"/>
        <end position="70"/>
    </location>
</feature>
<protein>
    <recommendedName>
        <fullName evidence="2">VWFA domain-containing protein</fullName>
    </recommendedName>
</protein>
<organism evidence="3 4">
    <name type="scientific">Vanrija albida</name>
    <dbReference type="NCBI Taxonomy" id="181172"/>
    <lineage>
        <taxon>Eukaryota</taxon>
        <taxon>Fungi</taxon>
        <taxon>Dikarya</taxon>
        <taxon>Basidiomycota</taxon>
        <taxon>Agaricomycotina</taxon>
        <taxon>Tremellomycetes</taxon>
        <taxon>Trichosporonales</taxon>
        <taxon>Trichosporonaceae</taxon>
        <taxon>Vanrija</taxon>
    </lineage>
</organism>
<dbReference type="Proteomes" id="UP001565368">
    <property type="component" value="Unassembled WGS sequence"/>
</dbReference>
<dbReference type="InterPro" id="IPR002035">
    <property type="entry name" value="VWF_A"/>
</dbReference>
<dbReference type="PROSITE" id="PS50234">
    <property type="entry name" value="VWFA"/>
    <property type="match status" value="1"/>
</dbReference>
<gene>
    <name evidence="3" type="ORF">Q8F55_006026</name>
</gene>
<reference evidence="3 4" key="1">
    <citation type="submission" date="2023-08" db="EMBL/GenBank/DDBJ databases">
        <title>Annotated Genome Sequence of Vanrija albida AlHP1.</title>
        <authorList>
            <person name="Herzog R."/>
        </authorList>
    </citation>
    <scope>NUCLEOTIDE SEQUENCE [LARGE SCALE GENOMIC DNA]</scope>
    <source>
        <strain evidence="3 4">AlHP1</strain>
    </source>
</reference>
<dbReference type="Gene3D" id="3.40.50.410">
    <property type="entry name" value="von Willebrand factor, type A domain"/>
    <property type="match status" value="1"/>
</dbReference>
<feature type="domain" description="VWFA" evidence="2">
    <location>
        <begin position="215"/>
        <end position="412"/>
    </location>
</feature>
<evidence type="ECO:0000313" key="4">
    <source>
        <dbReference type="Proteomes" id="UP001565368"/>
    </source>
</evidence>
<feature type="region of interest" description="Disordered" evidence="1">
    <location>
        <begin position="52"/>
        <end position="84"/>
    </location>
</feature>
<evidence type="ECO:0000259" key="2">
    <source>
        <dbReference type="PROSITE" id="PS50234"/>
    </source>
</evidence>